<dbReference type="InterPro" id="IPR017969">
    <property type="entry name" value="Heavy-metal-associated_CS"/>
</dbReference>
<dbReference type="Gene3D" id="3.30.70.100">
    <property type="match status" value="1"/>
</dbReference>
<dbReference type="PROSITE" id="PS01047">
    <property type="entry name" value="HMA_1"/>
    <property type="match status" value="1"/>
</dbReference>
<dbReference type="PROSITE" id="PS50846">
    <property type="entry name" value="HMA_2"/>
    <property type="match status" value="1"/>
</dbReference>
<dbReference type="eggNOG" id="COG2608">
    <property type="taxonomic scope" value="Bacteria"/>
</dbReference>
<dbReference type="Proteomes" id="UP000029385">
    <property type="component" value="Unassembled WGS sequence"/>
</dbReference>
<evidence type="ECO:0000313" key="3">
    <source>
        <dbReference type="EMBL" id="KFN42959.1"/>
    </source>
</evidence>
<evidence type="ECO:0000256" key="1">
    <source>
        <dbReference type="ARBA" id="ARBA00022723"/>
    </source>
</evidence>
<feature type="domain" description="HMA" evidence="2">
    <location>
        <begin position="1"/>
        <end position="62"/>
    </location>
</feature>
<dbReference type="AlphaFoldDB" id="A0A091AWE9"/>
<dbReference type="SUPFAM" id="SSF55008">
    <property type="entry name" value="HMA, heavy metal-associated domain"/>
    <property type="match status" value="1"/>
</dbReference>
<dbReference type="STRING" id="1121015.GCA_000420545_02202"/>
<evidence type="ECO:0000313" key="4">
    <source>
        <dbReference type="Proteomes" id="UP000029385"/>
    </source>
</evidence>
<evidence type="ECO:0000259" key="2">
    <source>
        <dbReference type="PROSITE" id="PS50846"/>
    </source>
</evidence>
<dbReference type="GO" id="GO:0046872">
    <property type="term" value="F:metal ion binding"/>
    <property type="evidence" value="ECO:0007669"/>
    <property type="project" value="UniProtKB-KW"/>
</dbReference>
<organism evidence="3 4">
    <name type="scientific">Arenimonas oryziterrae DSM 21050 = YC6267</name>
    <dbReference type="NCBI Taxonomy" id="1121015"/>
    <lineage>
        <taxon>Bacteria</taxon>
        <taxon>Pseudomonadati</taxon>
        <taxon>Pseudomonadota</taxon>
        <taxon>Gammaproteobacteria</taxon>
        <taxon>Lysobacterales</taxon>
        <taxon>Lysobacteraceae</taxon>
        <taxon>Arenimonas</taxon>
    </lineage>
</organism>
<accession>A0A091AWE9</accession>
<protein>
    <recommendedName>
        <fullName evidence="2">HMA domain-containing protein</fullName>
    </recommendedName>
</protein>
<proteinExistence type="predicted"/>
<sequence length="72" mass="7776">MLFEVQNMTCSHCVRTITGAIHAIDGEAQVFVSLADKTVKIDGRLDAVAAIVAMAEEGYAAERIDEADSLHR</sequence>
<dbReference type="InterPro" id="IPR006121">
    <property type="entry name" value="HMA_dom"/>
</dbReference>
<name>A0A091AWE9_9GAMM</name>
<dbReference type="PATRIC" id="fig|1121015.4.peg.1991"/>
<comment type="caution">
    <text evidence="3">The sequence shown here is derived from an EMBL/GenBank/DDBJ whole genome shotgun (WGS) entry which is preliminary data.</text>
</comment>
<dbReference type="RefSeq" id="WP_022969811.1">
    <property type="nucleotide sequence ID" value="NZ_ATVD01000004.1"/>
</dbReference>
<dbReference type="InterPro" id="IPR036163">
    <property type="entry name" value="HMA_dom_sf"/>
</dbReference>
<dbReference type="OrthoDB" id="9814359at2"/>
<keyword evidence="4" id="KW-1185">Reference proteome</keyword>
<keyword evidence="1" id="KW-0479">Metal-binding</keyword>
<gene>
    <name evidence="3" type="ORF">N789_12610</name>
</gene>
<dbReference type="CDD" id="cd00371">
    <property type="entry name" value="HMA"/>
    <property type="match status" value="1"/>
</dbReference>
<dbReference type="EMBL" id="AVCI01000007">
    <property type="protein sequence ID" value="KFN42959.1"/>
    <property type="molecule type" value="Genomic_DNA"/>
</dbReference>
<reference evidence="3 4" key="1">
    <citation type="submission" date="2013-09" db="EMBL/GenBank/DDBJ databases">
        <title>Genome sequencing of Arenimonas oryziterrae.</title>
        <authorList>
            <person name="Chen F."/>
            <person name="Wang G."/>
        </authorList>
    </citation>
    <scope>NUCLEOTIDE SEQUENCE [LARGE SCALE GENOMIC DNA]</scope>
    <source>
        <strain evidence="3 4">YC6267</strain>
    </source>
</reference>
<dbReference type="Pfam" id="PF00403">
    <property type="entry name" value="HMA"/>
    <property type="match status" value="1"/>
</dbReference>